<gene>
    <name evidence="1" type="ORF">FEF65_11515</name>
</gene>
<comment type="caution">
    <text evidence="1">The sequence shown here is derived from an EMBL/GenBank/DDBJ whole genome shotgun (WGS) entry which is preliminary data.</text>
</comment>
<dbReference type="AlphaFoldDB" id="A0A5R9GNB9"/>
<organism evidence="1 2">
    <name type="scientific">Mariprofundus erugo</name>
    <dbReference type="NCBI Taxonomy" id="2528639"/>
    <lineage>
        <taxon>Bacteria</taxon>
        <taxon>Pseudomonadati</taxon>
        <taxon>Pseudomonadota</taxon>
        <taxon>Candidatius Mariprofundia</taxon>
        <taxon>Mariprofundales</taxon>
        <taxon>Mariprofundaceae</taxon>
        <taxon>Mariprofundus</taxon>
    </lineage>
</organism>
<reference evidence="1 2" key="1">
    <citation type="journal article" date="2019" name="Appl. Environ. Microbiol.">
        <title>Environmental Evidence and Genomic Insight of Iron-oxidizing Bacteria Preference Towards More Corrosion Resistant Stainless Steel at Higher Salinities.</title>
        <authorList>
            <person name="Garrison C.E."/>
            <person name="Price K.A."/>
            <person name="Field E.K."/>
        </authorList>
    </citation>
    <scope>NUCLEOTIDE SEQUENCE [LARGE SCALE GENOMIC DNA]</scope>
    <source>
        <strain evidence="1 2">P3</strain>
    </source>
</reference>
<sequence length="102" mass="11109">MPDADSPEAHVDFLLSMLVDPCESLTLREDAASYLGHMDDGAVLASLILVASDKSQHERLLARCGNAIAEIWDRNRNFDVDLLMEGLTGPARAGVNGWLKSK</sequence>
<proteinExistence type="predicted"/>
<dbReference type="Proteomes" id="UP000306585">
    <property type="component" value="Unassembled WGS sequence"/>
</dbReference>
<protein>
    <recommendedName>
        <fullName evidence="3">HEAT repeat domain-containing protein</fullName>
    </recommendedName>
</protein>
<dbReference type="RefSeq" id="WP_138239973.1">
    <property type="nucleotide sequence ID" value="NZ_VBRY01000012.1"/>
</dbReference>
<evidence type="ECO:0008006" key="3">
    <source>
        <dbReference type="Google" id="ProtNLM"/>
    </source>
</evidence>
<accession>A0A5R9GNB9</accession>
<dbReference type="EMBL" id="VBRY01000012">
    <property type="protein sequence ID" value="TLS65943.1"/>
    <property type="molecule type" value="Genomic_DNA"/>
</dbReference>
<name>A0A5R9GNB9_9PROT</name>
<evidence type="ECO:0000313" key="2">
    <source>
        <dbReference type="Proteomes" id="UP000306585"/>
    </source>
</evidence>
<keyword evidence="2" id="KW-1185">Reference proteome</keyword>
<dbReference type="OrthoDB" id="9929486at2"/>
<evidence type="ECO:0000313" key="1">
    <source>
        <dbReference type="EMBL" id="TLS65943.1"/>
    </source>
</evidence>